<evidence type="ECO:0000313" key="4">
    <source>
        <dbReference type="EMBL" id="RRK10534.1"/>
    </source>
</evidence>
<comment type="caution">
    <text evidence="4">The sequence shown here is derived from an EMBL/GenBank/DDBJ whole genome shotgun (WGS) entry which is preliminary data.</text>
</comment>
<sequence length="164" mass="17736">MSIALQSIQLNYPGQPALFNGLSCTLATGELVALVGPSGSGKTSLLNLLAGLLTPTAGQVVFNGHTVTHQDARQRHVGMVFQDFALYPHLTVLDNVAFPLNKDKVGILNLYNVFKGRFSGKNRQLLDSQANTIQSLTFTTNNIQKGQKITNFSHTLGDLVQNLD</sequence>
<accession>A0A3R8J7B2</accession>
<dbReference type="InterPro" id="IPR027417">
    <property type="entry name" value="P-loop_NTPase"/>
</dbReference>
<keyword evidence="1" id="KW-0547">Nucleotide-binding</keyword>
<feature type="domain" description="AAA+ ATPase" evidence="3">
    <location>
        <begin position="28"/>
        <end position="162"/>
    </location>
</feature>
<evidence type="ECO:0000256" key="1">
    <source>
        <dbReference type="ARBA" id="ARBA00022741"/>
    </source>
</evidence>
<dbReference type="SMART" id="SM00382">
    <property type="entry name" value="AAA"/>
    <property type="match status" value="1"/>
</dbReference>
<evidence type="ECO:0000259" key="3">
    <source>
        <dbReference type="SMART" id="SM00382"/>
    </source>
</evidence>
<organism evidence="4 5">
    <name type="scientific">Lactiplantibacillus garii</name>
    <dbReference type="NCBI Taxonomy" id="2306423"/>
    <lineage>
        <taxon>Bacteria</taxon>
        <taxon>Bacillati</taxon>
        <taxon>Bacillota</taxon>
        <taxon>Bacilli</taxon>
        <taxon>Lactobacillales</taxon>
        <taxon>Lactobacillaceae</taxon>
        <taxon>Lactiplantibacillus</taxon>
    </lineage>
</organism>
<protein>
    <submittedName>
        <fullName evidence="4">ATP-binding cassette domain-containing protein</fullName>
    </submittedName>
</protein>
<reference evidence="4 5" key="1">
    <citation type="submission" date="2018-08" db="EMBL/GenBank/DDBJ databases">
        <title>Genome Lactobacillus garii FI11369.</title>
        <authorList>
            <person name="Diaz M."/>
            <person name="Narbad A."/>
        </authorList>
    </citation>
    <scope>NUCLEOTIDE SEQUENCE [LARGE SCALE GENOMIC DNA]</scope>
    <source>
        <strain evidence="4 5">FI11369</strain>
    </source>
</reference>
<dbReference type="Proteomes" id="UP000283633">
    <property type="component" value="Unassembled WGS sequence"/>
</dbReference>
<dbReference type="GO" id="GO:0016887">
    <property type="term" value="F:ATP hydrolysis activity"/>
    <property type="evidence" value="ECO:0007669"/>
    <property type="project" value="InterPro"/>
</dbReference>
<dbReference type="GO" id="GO:0005524">
    <property type="term" value="F:ATP binding"/>
    <property type="evidence" value="ECO:0007669"/>
    <property type="project" value="UniProtKB-KW"/>
</dbReference>
<dbReference type="InterPro" id="IPR003593">
    <property type="entry name" value="AAA+_ATPase"/>
</dbReference>
<dbReference type="AlphaFoldDB" id="A0A3R8J7B2"/>
<dbReference type="EMBL" id="QWZQ01000019">
    <property type="protein sequence ID" value="RRK10534.1"/>
    <property type="molecule type" value="Genomic_DNA"/>
</dbReference>
<proteinExistence type="predicted"/>
<evidence type="ECO:0000313" key="5">
    <source>
        <dbReference type="Proteomes" id="UP000283633"/>
    </source>
</evidence>
<keyword evidence="2 4" id="KW-0067">ATP-binding</keyword>
<gene>
    <name evidence="4" type="ORF">D1831_07140</name>
</gene>
<dbReference type="PANTHER" id="PTHR43875:SF1">
    <property type="entry name" value="OSMOPROTECTIVE COMPOUNDS UPTAKE ATP-BINDING PROTEIN GGTA"/>
    <property type="match status" value="1"/>
</dbReference>
<dbReference type="PANTHER" id="PTHR43875">
    <property type="entry name" value="MALTODEXTRIN IMPORT ATP-BINDING PROTEIN MSMX"/>
    <property type="match status" value="1"/>
</dbReference>
<dbReference type="GO" id="GO:0055052">
    <property type="term" value="C:ATP-binding cassette (ABC) transporter complex, substrate-binding subunit-containing"/>
    <property type="evidence" value="ECO:0007669"/>
    <property type="project" value="TreeGrafter"/>
</dbReference>
<keyword evidence="5" id="KW-1185">Reference proteome</keyword>
<dbReference type="InterPro" id="IPR047641">
    <property type="entry name" value="ABC_transpr_MalK/UgpC-like"/>
</dbReference>
<dbReference type="InterPro" id="IPR003439">
    <property type="entry name" value="ABC_transporter-like_ATP-bd"/>
</dbReference>
<dbReference type="Pfam" id="PF00005">
    <property type="entry name" value="ABC_tran"/>
    <property type="match status" value="1"/>
</dbReference>
<evidence type="ECO:0000256" key="2">
    <source>
        <dbReference type="ARBA" id="ARBA00022840"/>
    </source>
</evidence>
<name>A0A3R8J7B2_9LACO</name>
<dbReference type="OrthoDB" id="9790614at2"/>
<dbReference type="Gene3D" id="3.40.50.300">
    <property type="entry name" value="P-loop containing nucleotide triphosphate hydrolases"/>
    <property type="match status" value="1"/>
</dbReference>
<dbReference type="SUPFAM" id="SSF52540">
    <property type="entry name" value="P-loop containing nucleoside triphosphate hydrolases"/>
    <property type="match status" value="1"/>
</dbReference>